<accession>A0A8J3BUB3</accession>
<organism evidence="1 2">
    <name type="scientific">Mangrovihabitans endophyticus</name>
    <dbReference type="NCBI Taxonomy" id="1751298"/>
    <lineage>
        <taxon>Bacteria</taxon>
        <taxon>Bacillati</taxon>
        <taxon>Actinomycetota</taxon>
        <taxon>Actinomycetes</taxon>
        <taxon>Micromonosporales</taxon>
        <taxon>Micromonosporaceae</taxon>
        <taxon>Mangrovihabitans</taxon>
    </lineage>
</organism>
<evidence type="ECO:0000313" key="1">
    <source>
        <dbReference type="EMBL" id="GGK78603.1"/>
    </source>
</evidence>
<keyword evidence="2" id="KW-1185">Reference proteome</keyword>
<name>A0A8J3BUB3_9ACTN</name>
<comment type="caution">
    <text evidence="1">The sequence shown here is derived from an EMBL/GenBank/DDBJ whole genome shotgun (WGS) entry which is preliminary data.</text>
</comment>
<dbReference type="Proteomes" id="UP000656042">
    <property type="component" value="Unassembled WGS sequence"/>
</dbReference>
<dbReference type="RefSeq" id="WP_189077957.1">
    <property type="nucleotide sequence ID" value="NZ_BMMX01000002.1"/>
</dbReference>
<protein>
    <submittedName>
        <fullName evidence="1">Uncharacterized protein</fullName>
    </submittedName>
</protein>
<gene>
    <name evidence="1" type="ORF">GCM10012284_10640</name>
</gene>
<sequence length="96" mass="10276">MVRYAGDSPAARREYHAELVGRDCLLRATGLADSLIFDGASLLTIPQMRGSMIGHAATVTACAAAPRLVVGDHSRVETVPVMAQDSILATHNHVHW</sequence>
<reference evidence="1" key="1">
    <citation type="journal article" date="2014" name="Int. J. Syst. Evol. Microbiol.">
        <title>Complete genome sequence of Corynebacterium casei LMG S-19264T (=DSM 44701T), isolated from a smear-ripened cheese.</title>
        <authorList>
            <consortium name="US DOE Joint Genome Institute (JGI-PGF)"/>
            <person name="Walter F."/>
            <person name="Albersmeier A."/>
            <person name="Kalinowski J."/>
            <person name="Ruckert C."/>
        </authorList>
    </citation>
    <scope>NUCLEOTIDE SEQUENCE</scope>
    <source>
        <strain evidence="1">CGMCC 4.7299</strain>
    </source>
</reference>
<proteinExistence type="predicted"/>
<dbReference type="EMBL" id="BMMX01000002">
    <property type="protein sequence ID" value="GGK78603.1"/>
    <property type="molecule type" value="Genomic_DNA"/>
</dbReference>
<reference evidence="1" key="2">
    <citation type="submission" date="2020-09" db="EMBL/GenBank/DDBJ databases">
        <authorList>
            <person name="Sun Q."/>
            <person name="Zhou Y."/>
        </authorList>
    </citation>
    <scope>NUCLEOTIDE SEQUENCE</scope>
    <source>
        <strain evidence="1">CGMCC 4.7299</strain>
    </source>
</reference>
<dbReference type="AlphaFoldDB" id="A0A8J3BUB3"/>
<evidence type="ECO:0000313" key="2">
    <source>
        <dbReference type="Proteomes" id="UP000656042"/>
    </source>
</evidence>